<reference evidence="6" key="3">
    <citation type="submission" date="2025-09" db="UniProtKB">
        <authorList>
            <consortium name="Ensembl"/>
        </authorList>
    </citation>
    <scope>IDENTIFICATION</scope>
</reference>
<feature type="domain" description="Sushi" evidence="5">
    <location>
        <begin position="21"/>
        <end position="83"/>
    </location>
</feature>
<keyword evidence="1" id="KW-0732">Signal</keyword>
<evidence type="ECO:0000313" key="7">
    <source>
        <dbReference type="Proteomes" id="UP001501920"/>
    </source>
</evidence>
<keyword evidence="3 4" id="KW-1015">Disulfide bond</keyword>
<evidence type="ECO:0000256" key="3">
    <source>
        <dbReference type="ARBA" id="ARBA00023157"/>
    </source>
</evidence>
<feature type="disulfide bond" evidence="4">
    <location>
        <begin position="401"/>
        <end position="428"/>
    </location>
</feature>
<dbReference type="CDD" id="cd00033">
    <property type="entry name" value="CCP"/>
    <property type="match status" value="8"/>
</dbReference>
<proteinExistence type="predicted"/>
<dbReference type="GeneTree" id="ENSGT00940000163310"/>
<evidence type="ECO:0000259" key="5">
    <source>
        <dbReference type="PROSITE" id="PS50923"/>
    </source>
</evidence>
<dbReference type="AlphaFoldDB" id="A0AAR2KAD9"/>
<evidence type="ECO:0000256" key="2">
    <source>
        <dbReference type="ARBA" id="ARBA00022737"/>
    </source>
</evidence>
<feature type="domain" description="Sushi" evidence="5">
    <location>
        <begin position="488"/>
        <end position="547"/>
    </location>
</feature>
<comment type="caution">
    <text evidence="4">Lacks conserved residue(s) required for the propagation of feature annotation.</text>
</comment>
<dbReference type="SMART" id="SM00032">
    <property type="entry name" value="CCP"/>
    <property type="match status" value="9"/>
</dbReference>
<dbReference type="Proteomes" id="UP001501920">
    <property type="component" value="Chromosome 9"/>
</dbReference>
<feature type="domain" description="Sushi" evidence="5">
    <location>
        <begin position="191"/>
        <end position="249"/>
    </location>
</feature>
<keyword evidence="7" id="KW-1185">Reference proteome</keyword>
<sequence>MHTLNYVYCVIETMEASQGSGQCGRPVSYPDKRLDERYAQLSEFKNGDRVAYKCSVGHRQTAGNRVSFCRNGQWEPLTMKCTRKQCGSAGEIQNGRYVQKGNLFGDKAYAECDDGYVLQGEPVRECLDNGWNGTIPSCIRGKTSFMLKKHLHSLYRQHDTVSVVFFHSRRLLRTRHGLETPELRSLDLYPKSCPLPDINNGETNGTKKEYKPGESLSLSCNVGHRPRRNITIAKCHSKNGWEPKLKCDQIKCEKLVIPNGGTNCGRLRFNTTVKIYCDKGFQLKGAEFITCAVNASWAPACSLFPPVTKCPRPTVANSRMQEGRDYRVGERVTIVCQESFNLIGSPQITCGPNGQWQALPECLSCPAGKCGRLPHHPDAMPRQGYLSEGEYEPDVYVRFSCNPGYRWAGGSLAIRCKKGRWTPLEIRCERKSCGSAGEIANGRFQYTGVSFGDTATAECFEGYHLVGFGVRHCRAEGWDGRTPVCEVVKCPSPPEVPGAEIFDTTDGHAEYGHVVSYRCRSGSLIGPEDLYCTERGTWSPPPPRCQDISCPKPNVQSGGRILGVKARYRHRDVVTLTCNLGWRIQGSAEVSCGPNGEWTPALPTCVPIQYKIQTFFT</sequence>
<dbReference type="PANTHER" id="PTHR45656">
    <property type="entry name" value="PROTEIN CBR-CLEC-78"/>
    <property type="match status" value="1"/>
</dbReference>
<keyword evidence="4" id="KW-0768">Sushi</keyword>
<dbReference type="PROSITE" id="PS50923">
    <property type="entry name" value="SUSHI"/>
    <property type="match status" value="9"/>
</dbReference>
<feature type="domain" description="Sushi" evidence="5">
    <location>
        <begin position="308"/>
        <end position="364"/>
    </location>
</feature>
<dbReference type="PANTHER" id="PTHR45656:SF4">
    <property type="entry name" value="PROTEIN CBR-CLEC-78"/>
    <property type="match status" value="1"/>
</dbReference>
<feature type="disulfide bond" evidence="4">
    <location>
        <begin position="54"/>
        <end position="81"/>
    </location>
</feature>
<evidence type="ECO:0000313" key="6">
    <source>
        <dbReference type="Ensembl" id="ENSPNAP00000061288.1"/>
    </source>
</evidence>
<dbReference type="SUPFAM" id="SSF57535">
    <property type="entry name" value="Complement control module/SCR domain"/>
    <property type="match status" value="9"/>
</dbReference>
<evidence type="ECO:0000256" key="1">
    <source>
        <dbReference type="ARBA" id="ARBA00022729"/>
    </source>
</evidence>
<feature type="domain" description="Sushi" evidence="5">
    <location>
        <begin position="431"/>
        <end position="487"/>
    </location>
</feature>
<reference evidence="6" key="2">
    <citation type="submission" date="2025-08" db="UniProtKB">
        <authorList>
            <consortium name="Ensembl"/>
        </authorList>
    </citation>
    <scope>IDENTIFICATION</scope>
</reference>
<feature type="domain" description="Sushi" evidence="5">
    <location>
        <begin position="548"/>
        <end position="607"/>
    </location>
</feature>
<dbReference type="InterPro" id="IPR000436">
    <property type="entry name" value="Sushi_SCR_CCP_dom"/>
</dbReference>
<name>A0AAR2KAD9_PYGNA</name>
<feature type="domain" description="Sushi" evidence="5">
    <location>
        <begin position="84"/>
        <end position="140"/>
    </location>
</feature>
<dbReference type="InterPro" id="IPR035976">
    <property type="entry name" value="Sushi/SCR/CCP_sf"/>
</dbReference>
<protein>
    <recommendedName>
        <fullName evidence="5">Sushi domain-containing protein</fullName>
    </recommendedName>
</protein>
<feature type="domain" description="Sushi" evidence="5">
    <location>
        <begin position="250"/>
        <end position="303"/>
    </location>
</feature>
<feature type="disulfide bond" evidence="4">
    <location>
        <begin position="220"/>
        <end position="247"/>
    </location>
</feature>
<feature type="disulfide bond" evidence="4">
    <location>
        <begin position="578"/>
        <end position="605"/>
    </location>
</feature>
<reference evidence="6 7" key="1">
    <citation type="submission" date="2020-10" db="EMBL/GenBank/DDBJ databases">
        <title>Pygocentrus nattereri (red-bellied piranha) genome, fPygNat1, primary haplotype.</title>
        <authorList>
            <person name="Myers G."/>
            <person name="Meyer A."/>
            <person name="Karagic N."/>
            <person name="Pippel M."/>
            <person name="Winkler S."/>
            <person name="Tracey A."/>
            <person name="Wood J."/>
            <person name="Formenti G."/>
            <person name="Howe K."/>
            <person name="Fedrigo O."/>
            <person name="Jarvis E.D."/>
        </authorList>
    </citation>
    <scope>NUCLEOTIDE SEQUENCE [LARGE SCALE GENOMIC DNA]</scope>
</reference>
<dbReference type="Gene3D" id="2.10.70.10">
    <property type="entry name" value="Complement Module, domain 1"/>
    <property type="match status" value="9"/>
</dbReference>
<dbReference type="InterPro" id="IPR051277">
    <property type="entry name" value="SEZ6_CSMD_C4BPB_Regulators"/>
</dbReference>
<organism evidence="6 7">
    <name type="scientific">Pygocentrus nattereri</name>
    <name type="common">Red-bellied piranha</name>
    <dbReference type="NCBI Taxonomy" id="42514"/>
    <lineage>
        <taxon>Eukaryota</taxon>
        <taxon>Metazoa</taxon>
        <taxon>Chordata</taxon>
        <taxon>Craniata</taxon>
        <taxon>Vertebrata</taxon>
        <taxon>Euteleostomi</taxon>
        <taxon>Actinopterygii</taxon>
        <taxon>Neopterygii</taxon>
        <taxon>Teleostei</taxon>
        <taxon>Ostariophysi</taxon>
        <taxon>Characiformes</taxon>
        <taxon>Characoidei</taxon>
        <taxon>Pygocentrus</taxon>
    </lineage>
</organism>
<dbReference type="Pfam" id="PF00084">
    <property type="entry name" value="Sushi"/>
    <property type="match status" value="9"/>
</dbReference>
<feature type="domain" description="Sushi" evidence="5">
    <location>
        <begin position="368"/>
        <end position="430"/>
    </location>
</feature>
<accession>A0AAR2KAD9</accession>
<keyword evidence="2" id="KW-0677">Repeat</keyword>
<dbReference type="Ensembl" id="ENSPNAT00000075784.1">
    <property type="protein sequence ID" value="ENSPNAP00000061288.1"/>
    <property type="gene ID" value="ENSPNAG00000021002.2"/>
</dbReference>
<evidence type="ECO:0000256" key="4">
    <source>
        <dbReference type="PROSITE-ProRule" id="PRU00302"/>
    </source>
</evidence>